<dbReference type="RefSeq" id="XP_022737358.1">
    <property type="nucleotide sequence ID" value="XM_022881623.1"/>
</dbReference>
<evidence type="ECO:0000313" key="2">
    <source>
        <dbReference type="Proteomes" id="UP000515121"/>
    </source>
</evidence>
<feature type="transmembrane region" description="Helical" evidence="1">
    <location>
        <begin position="33"/>
        <end position="53"/>
    </location>
</feature>
<sequence length="166" mass="19012">MVFRVYISREKKRSHLICYGTKNKDFIHKVRNIVLPPTTFLLLLLFLPPFLVFKFVSFSQDYVPENIYLASVTYEFLRDFVLGNEASCSYFAIPLHPLFTVLYPLLHGFDAILSLSQASKATRTSLFETLRAEPGSDIGITIVYPGVINLEMNQNLSKVELDQLLE</sequence>
<keyword evidence="2" id="KW-1185">Reference proteome</keyword>
<keyword evidence="1" id="KW-0812">Transmembrane</keyword>
<dbReference type="Proteomes" id="UP000515121">
    <property type="component" value="Unplaced"/>
</dbReference>
<keyword evidence="1" id="KW-0472">Membrane</keyword>
<dbReference type="KEGG" id="dzi:111290332"/>
<gene>
    <name evidence="3" type="primary">LOC111290332</name>
</gene>
<organism evidence="2 3">
    <name type="scientific">Durio zibethinus</name>
    <name type="common">Durian</name>
    <dbReference type="NCBI Taxonomy" id="66656"/>
    <lineage>
        <taxon>Eukaryota</taxon>
        <taxon>Viridiplantae</taxon>
        <taxon>Streptophyta</taxon>
        <taxon>Embryophyta</taxon>
        <taxon>Tracheophyta</taxon>
        <taxon>Spermatophyta</taxon>
        <taxon>Magnoliopsida</taxon>
        <taxon>eudicotyledons</taxon>
        <taxon>Gunneridae</taxon>
        <taxon>Pentapetalae</taxon>
        <taxon>rosids</taxon>
        <taxon>malvids</taxon>
        <taxon>Malvales</taxon>
        <taxon>Malvaceae</taxon>
        <taxon>Helicteroideae</taxon>
        <taxon>Durio</taxon>
    </lineage>
</organism>
<evidence type="ECO:0000256" key="1">
    <source>
        <dbReference type="SAM" id="Phobius"/>
    </source>
</evidence>
<dbReference type="AlphaFoldDB" id="A0A6P5YA70"/>
<dbReference type="GeneID" id="111290332"/>
<reference evidence="3" key="1">
    <citation type="submission" date="2025-08" db="UniProtKB">
        <authorList>
            <consortium name="RefSeq"/>
        </authorList>
    </citation>
    <scope>IDENTIFICATION</scope>
    <source>
        <tissue evidence="3">Fruit stalk</tissue>
    </source>
</reference>
<evidence type="ECO:0000313" key="3">
    <source>
        <dbReference type="RefSeq" id="XP_022737358.1"/>
    </source>
</evidence>
<name>A0A6P5YA70_DURZI</name>
<protein>
    <submittedName>
        <fullName evidence="3">Uncharacterized protein LOC111290332</fullName>
    </submittedName>
</protein>
<keyword evidence="1" id="KW-1133">Transmembrane helix</keyword>
<accession>A0A6P5YA70</accession>
<proteinExistence type="predicted"/>